<dbReference type="Pfam" id="PF21597">
    <property type="entry name" value="TetR_C_43"/>
    <property type="match status" value="1"/>
</dbReference>
<dbReference type="InterPro" id="IPR049445">
    <property type="entry name" value="TetR_SbtR-like_C"/>
</dbReference>
<evidence type="ECO:0000256" key="3">
    <source>
        <dbReference type="ARBA" id="ARBA00023163"/>
    </source>
</evidence>
<dbReference type="PANTHER" id="PTHR30055:SF234">
    <property type="entry name" value="HTH-TYPE TRANSCRIPTIONAL REGULATOR BETI"/>
    <property type="match status" value="1"/>
</dbReference>
<dbReference type="InterPro" id="IPR001647">
    <property type="entry name" value="HTH_TetR"/>
</dbReference>
<organism evidence="6 7">
    <name type="scientific">Brachybacterium fresconis</name>
    <dbReference type="NCBI Taxonomy" id="173363"/>
    <lineage>
        <taxon>Bacteria</taxon>
        <taxon>Bacillati</taxon>
        <taxon>Actinomycetota</taxon>
        <taxon>Actinomycetes</taxon>
        <taxon>Micrococcales</taxon>
        <taxon>Dermabacteraceae</taxon>
        <taxon>Brachybacterium</taxon>
    </lineage>
</organism>
<keyword evidence="7" id="KW-1185">Reference proteome</keyword>
<proteinExistence type="predicted"/>
<keyword evidence="3" id="KW-0804">Transcription</keyword>
<dbReference type="Gene3D" id="1.10.357.10">
    <property type="entry name" value="Tetracycline Repressor, domain 2"/>
    <property type="match status" value="1"/>
</dbReference>
<gene>
    <name evidence="6" type="ORF">JOF44_002957</name>
</gene>
<feature type="DNA-binding region" description="H-T-H motif" evidence="4">
    <location>
        <begin position="2"/>
        <end position="21"/>
    </location>
</feature>
<reference evidence="6 7" key="1">
    <citation type="submission" date="2021-03" db="EMBL/GenBank/DDBJ databases">
        <title>Sequencing the genomes of 1000 actinobacteria strains.</title>
        <authorList>
            <person name="Klenk H.-P."/>
        </authorList>
    </citation>
    <scope>NUCLEOTIDE SEQUENCE [LARGE SCALE GENOMIC DNA]</scope>
    <source>
        <strain evidence="6 7">DSM 14564</strain>
    </source>
</reference>
<keyword evidence="2 4" id="KW-0238">DNA-binding</keyword>
<dbReference type="PANTHER" id="PTHR30055">
    <property type="entry name" value="HTH-TYPE TRANSCRIPTIONAL REGULATOR RUTR"/>
    <property type="match status" value="1"/>
</dbReference>
<evidence type="ECO:0000313" key="6">
    <source>
        <dbReference type="EMBL" id="MBP2410054.1"/>
    </source>
</evidence>
<dbReference type="RefSeq" id="WP_342591800.1">
    <property type="nucleotide sequence ID" value="NZ_BAAAJV010000041.1"/>
</dbReference>
<dbReference type="Proteomes" id="UP000698222">
    <property type="component" value="Unassembled WGS sequence"/>
</dbReference>
<evidence type="ECO:0000256" key="1">
    <source>
        <dbReference type="ARBA" id="ARBA00023015"/>
    </source>
</evidence>
<accession>A0ABS4YMU2</accession>
<evidence type="ECO:0000259" key="5">
    <source>
        <dbReference type="PROSITE" id="PS50977"/>
    </source>
</evidence>
<dbReference type="PROSITE" id="PS50977">
    <property type="entry name" value="HTH_TETR_2"/>
    <property type="match status" value="1"/>
</dbReference>
<protein>
    <submittedName>
        <fullName evidence="6">AcrR family transcriptional regulator</fullName>
    </submittedName>
</protein>
<evidence type="ECO:0000256" key="2">
    <source>
        <dbReference type="ARBA" id="ARBA00023125"/>
    </source>
</evidence>
<evidence type="ECO:0000256" key="4">
    <source>
        <dbReference type="PROSITE-ProRule" id="PRU00335"/>
    </source>
</evidence>
<comment type="caution">
    <text evidence="6">The sequence shown here is derived from an EMBL/GenBank/DDBJ whole genome shotgun (WGS) entry which is preliminary data.</text>
</comment>
<dbReference type="SUPFAM" id="SSF48498">
    <property type="entry name" value="Tetracyclin repressor-like, C-terminal domain"/>
    <property type="match status" value="1"/>
</dbReference>
<name>A0ABS4YMU2_9MICO</name>
<dbReference type="EMBL" id="JAGIOC010000001">
    <property type="protein sequence ID" value="MBP2410054.1"/>
    <property type="molecule type" value="Genomic_DNA"/>
</dbReference>
<evidence type="ECO:0000313" key="7">
    <source>
        <dbReference type="Proteomes" id="UP000698222"/>
    </source>
</evidence>
<sequence length="180" mass="19312">MPLGAIARRAGLSPATLYRRFPTRHELVAAVFAEQLAECDAVLARAVADEDPWRGLVRLLTTVTEMQARSRGFSAAFLARYPGAVDVEVTSIRAEEGLADLVQRAKDAGTLRPDFDHSDVYLLLLAVDPLAAQPASTAVAAARRLVAYVLQAARAGHTAPLPPPAPLELSVLHETGTRIR</sequence>
<dbReference type="InterPro" id="IPR036271">
    <property type="entry name" value="Tet_transcr_reg_TetR-rel_C_sf"/>
</dbReference>
<dbReference type="Pfam" id="PF00440">
    <property type="entry name" value="TetR_N"/>
    <property type="match status" value="1"/>
</dbReference>
<dbReference type="InterPro" id="IPR050109">
    <property type="entry name" value="HTH-type_TetR-like_transc_reg"/>
</dbReference>
<dbReference type="InterPro" id="IPR009057">
    <property type="entry name" value="Homeodomain-like_sf"/>
</dbReference>
<keyword evidence="1" id="KW-0805">Transcription regulation</keyword>
<feature type="domain" description="HTH tetR-type" evidence="5">
    <location>
        <begin position="1"/>
        <end position="39"/>
    </location>
</feature>
<dbReference type="SUPFAM" id="SSF46689">
    <property type="entry name" value="Homeodomain-like"/>
    <property type="match status" value="1"/>
</dbReference>